<reference evidence="5" key="1">
    <citation type="submission" date="2016-10" db="EMBL/GenBank/DDBJ databases">
        <authorList>
            <person name="Varghese N."/>
            <person name="Submissions S."/>
        </authorList>
    </citation>
    <scope>NUCLEOTIDE SEQUENCE [LARGE SCALE GENOMIC DNA]</scope>
    <source>
        <strain evidence="5">RD 26</strain>
    </source>
</reference>
<keyword evidence="1" id="KW-0677">Repeat</keyword>
<evidence type="ECO:0000256" key="1">
    <source>
        <dbReference type="ARBA" id="ARBA00022737"/>
    </source>
</evidence>
<dbReference type="SMART" id="SM00386">
    <property type="entry name" value="HAT"/>
    <property type="match status" value="6"/>
</dbReference>
<dbReference type="InterPro" id="IPR003107">
    <property type="entry name" value="HAT"/>
</dbReference>
<dbReference type="PANTHER" id="PTHR44858:SF1">
    <property type="entry name" value="UDP-N-ACETYLGLUCOSAMINE--PEPTIDE N-ACETYLGLUCOSAMINYLTRANSFERASE SPINDLY-RELATED"/>
    <property type="match status" value="1"/>
</dbReference>
<keyword evidence="2 3" id="KW-0802">TPR repeat</keyword>
<dbReference type="Gene3D" id="1.25.40.10">
    <property type="entry name" value="Tetratricopeptide repeat domain"/>
    <property type="match status" value="5"/>
</dbReference>
<dbReference type="SUPFAM" id="SSF48452">
    <property type="entry name" value="TPR-like"/>
    <property type="match status" value="1"/>
</dbReference>
<sequence length="422" mass="49483">MIRSLFNTALESAIKNIEQILATHRRKATIPYTVVSDDESRTERLRLGLDDEIYEEWEHKRDDLLDAVLSEDTNDSSIWTQLGEVDAVLRNRRDSVEYIIDKQFATRIASNLGSKVARFGAELLRDFIIAYIAAIAVDSSQSETVSEDTDDLATCHVNAASNATEFAEHHFERALELNPENSRAHNNYGLYLKNELKQYEEAKHHHERAIELDSENPEAHNNYAILLKTEFDRDRMAAKHYKRAINIDPEFAPPHYNYGNLLKQRFGQYQKAKHHYERAIEIDPEYADAHHSYANLLRNRSSQYKNAKKHYERALKIEPEKAMVHRDYALLLKNKLNRYQKAKQHLKQAVEIAPENAFIHNSYADTLYNTFEEYRKAKRHFKRAVELDQKNPEYHKNYAICLRKLNYSIKARKHERISQRLS</sequence>
<accession>A0A1I6H056</accession>
<dbReference type="SMART" id="SM00028">
    <property type="entry name" value="TPR"/>
    <property type="match status" value="6"/>
</dbReference>
<dbReference type="InterPro" id="IPR050498">
    <property type="entry name" value="Ycf3"/>
</dbReference>
<evidence type="ECO:0000313" key="4">
    <source>
        <dbReference type="EMBL" id="SFR47843.1"/>
    </source>
</evidence>
<dbReference type="Pfam" id="PF14559">
    <property type="entry name" value="TPR_19"/>
    <property type="match status" value="1"/>
</dbReference>
<dbReference type="AlphaFoldDB" id="A0A1I6H056"/>
<organism evidence="4 5">
    <name type="scientific">Halorubrum sodomense</name>
    <dbReference type="NCBI Taxonomy" id="35743"/>
    <lineage>
        <taxon>Archaea</taxon>
        <taxon>Methanobacteriati</taxon>
        <taxon>Methanobacteriota</taxon>
        <taxon>Stenosarchaea group</taxon>
        <taxon>Halobacteria</taxon>
        <taxon>Halobacteriales</taxon>
        <taxon>Haloferacaceae</taxon>
        <taxon>Halorubrum</taxon>
    </lineage>
</organism>
<evidence type="ECO:0000313" key="5">
    <source>
        <dbReference type="Proteomes" id="UP000198932"/>
    </source>
</evidence>
<name>A0A1I6H056_HALSD</name>
<dbReference type="PANTHER" id="PTHR44858">
    <property type="entry name" value="TETRATRICOPEPTIDE REPEAT PROTEIN 6"/>
    <property type="match status" value="1"/>
</dbReference>
<dbReference type="EMBL" id="FOYN01000003">
    <property type="protein sequence ID" value="SFR47843.1"/>
    <property type="molecule type" value="Genomic_DNA"/>
</dbReference>
<dbReference type="PROSITE" id="PS50005">
    <property type="entry name" value="TPR"/>
    <property type="match status" value="1"/>
</dbReference>
<dbReference type="InterPro" id="IPR011990">
    <property type="entry name" value="TPR-like_helical_dom_sf"/>
</dbReference>
<evidence type="ECO:0000256" key="3">
    <source>
        <dbReference type="PROSITE-ProRule" id="PRU00339"/>
    </source>
</evidence>
<feature type="repeat" description="TPR" evidence="3">
    <location>
        <begin position="253"/>
        <end position="286"/>
    </location>
</feature>
<dbReference type="InterPro" id="IPR019734">
    <property type="entry name" value="TPR_rpt"/>
</dbReference>
<protein>
    <submittedName>
        <fullName evidence="4">Tetratricopeptide repeat-containing protein</fullName>
    </submittedName>
</protein>
<dbReference type="GO" id="GO:0006396">
    <property type="term" value="P:RNA processing"/>
    <property type="evidence" value="ECO:0007669"/>
    <property type="project" value="InterPro"/>
</dbReference>
<keyword evidence="5" id="KW-1185">Reference proteome</keyword>
<evidence type="ECO:0000256" key="2">
    <source>
        <dbReference type="ARBA" id="ARBA00022803"/>
    </source>
</evidence>
<dbReference type="Pfam" id="PF13431">
    <property type="entry name" value="TPR_17"/>
    <property type="match status" value="3"/>
</dbReference>
<dbReference type="Proteomes" id="UP000198932">
    <property type="component" value="Unassembled WGS sequence"/>
</dbReference>
<gene>
    <name evidence="4" type="ORF">SAMN04487937_2246</name>
</gene>
<proteinExistence type="predicted"/>
<dbReference type="STRING" id="35743.SAMN04487937_2246"/>